<organism evidence="10 11">
    <name type="scientific">Streptomyces millisiae</name>
    <dbReference type="NCBI Taxonomy" id="3075542"/>
    <lineage>
        <taxon>Bacteria</taxon>
        <taxon>Bacillati</taxon>
        <taxon>Actinomycetota</taxon>
        <taxon>Actinomycetes</taxon>
        <taxon>Kitasatosporales</taxon>
        <taxon>Streptomycetaceae</taxon>
        <taxon>Streptomyces</taxon>
    </lineage>
</organism>
<dbReference type="EMBL" id="JAVREM010000082">
    <property type="protein sequence ID" value="MDT0323024.1"/>
    <property type="molecule type" value="Genomic_DNA"/>
</dbReference>
<reference evidence="11" key="1">
    <citation type="submission" date="2023-07" db="EMBL/GenBank/DDBJ databases">
        <title>30 novel species of actinomycetes from the DSMZ collection.</title>
        <authorList>
            <person name="Nouioui I."/>
        </authorList>
    </citation>
    <scope>NUCLEOTIDE SEQUENCE [LARGE SCALE GENOMIC DNA]</scope>
    <source>
        <strain evidence="11">DSM 44918</strain>
    </source>
</reference>
<feature type="signal peptide" evidence="8">
    <location>
        <begin position="1"/>
        <end position="25"/>
    </location>
</feature>
<dbReference type="Pfam" id="PF03777">
    <property type="entry name" value="ChpA-C"/>
    <property type="match status" value="1"/>
</dbReference>
<protein>
    <submittedName>
        <fullName evidence="10">Chaplin</fullName>
    </submittedName>
</protein>
<proteinExistence type="predicted"/>
<evidence type="ECO:0000256" key="1">
    <source>
        <dbReference type="ARBA" id="ARBA00004191"/>
    </source>
</evidence>
<feature type="chain" id="PRO_5046274482" evidence="8">
    <location>
        <begin position="26"/>
        <end position="78"/>
    </location>
</feature>
<dbReference type="Proteomes" id="UP001183420">
    <property type="component" value="Unassembled WGS sequence"/>
</dbReference>
<evidence type="ECO:0000256" key="4">
    <source>
        <dbReference type="ARBA" id="ARBA00022729"/>
    </source>
</evidence>
<comment type="subcellular location">
    <subcellularLocation>
        <location evidence="1">Secreted</location>
        <location evidence="1">Cell wall</location>
    </subcellularLocation>
</comment>
<evidence type="ECO:0000256" key="2">
    <source>
        <dbReference type="ARBA" id="ARBA00022512"/>
    </source>
</evidence>
<evidence type="ECO:0000256" key="7">
    <source>
        <dbReference type="PROSITE-ProRule" id="PRU01232"/>
    </source>
</evidence>
<evidence type="ECO:0000256" key="3">
    <source>
        <dbReference type="ARBA" id="ARBA00022525"/>
    </source>
</evidence>
<evidence type="ECO:0000256" key="6">
    <source>
        <dbReference type="ARBA" id="ARBA00023087"/>
    </source>
</evidence>
<evidence type="ECO:0000259" key="9">
    <source>
        <dbReference type="PROSITE" id="PS51884"/>
    </source>
</evidence>
<keyword evidence="4 8" id="KW-0732">Signal</keyword>
<keyword evidence="6 7" id="KW-0034">Amyloid</keyword>
<evidence type="ECO:0000313" key="10">
    <source>
        <dbReference type="EMBL" id="MDT0323024.1"/>
    </source>
</evidence>
<feature type="domain" description="Chaplin" evidence="9">
    <location>
        <begin position="37"/>
        <end position="77"/>
    </location>
</feature>
<dbReference type="PROSITE" id="PS51884">
    <property type="entry name" value="CHAPLIN"/>
    <property type="match status" value="1"/>
</dbReference>
<keyword evidence="2" id="KW-0134">Cell wall</keyword>
<keyword evidence="3" id="KW-0964">Secreted</keyword>
<keyword evidence="11" id="KW-1185">Reference proteome</keyword>
<evidence type="ECO:0000256" key="8">
    <source>
        <dbReference type="SAM" id="SignalP"/>
    </source>
</evidence>
<accession>A0ABU2LZM5</accession>
<evidence type="ECO:0000256" key="5">
    <source>
        <dbReference type="ARBA" id="ARBA00022889"/>
    </source>
</evidence>
<sequence length="78" mass="7444">MIKKVVATAAAASGLALAGAGVATAADADAAAAALGSPGVISGNNIQVPINLPIQVCGNTIDIIALLNPAFGNFCAIK</sequence>
<name>A0ABU2LZM5_9ACTN</name>
<gene>
    <name evidence="10" type="ORF">RNC47_32395</name>
</gene>
<comment type="caution">
    <text evidence="10">The sequence shown here is derived from an EMBL/GenBank/DDBJ whole genome shotgun (WGS) entry which is preliminary data.</text>
</comment>
<dbReference type="InterPro" id="IPR005528">
    <property type="entry name" value="ChpA-H"/>
</dbReference>
<evidence type="ECO:0000313" key="11">
    <source>
        <dbReference type="Proteomes" id="UP001183420"/>
    </source>
</evidence>
<dbReference type="RefSeq" id="WP_311604000.1">
    <property type="nucleotide sequence ID" value="NZ_JAVREM010000082.1"/>
</dbReference>
<keyword evidence="5" id="KW-0130">Cell adhesion</keyword>